<keyword evidence="3 5" id="KW-1133">Transmembrane helix</keyword>
<keyword evidence="4 5" id="KW-0472">Membrane</keyword>
<keyword evidence="2 5" id="KW-0812">Transmembrane</keyword>
<keyword evidence="7" id="KW-1185">Reference proteome</keyword>
<gene>
    <name evidence="6" type="ORF">JL106_16580</name>
</gene>
<dbReference type="GO" id="GO:0015267">
    <property type="term" value="F:channel activity"/>
    <property type="evidence" value="ECO:0007669"/>
    <property type="project" value="InterPro"/>
</dbReference>
<dbReference type="Gene3D" id="1.20.1080.10">
    <property type="entry name" value="Glycerol uptake facilitator protein"/>
    <property type="match status" value="1"/>
</dbReference>
<evidence type="ECO:0000313" key="7">
    <source>
        <dbReference type="Proteomes" id="UP000663792"/>
    </source>
</evidence>
<comment type="caution">
    <text evidence="6">The sequence shown here is derived from an EMBL/GenBank/DDBJ whole genome shotgun (WGS) entry which is preliminary data.</text>
</comment>
<dbReference type="EMBL" id="JAERWK010000021">
    <property type="protein sequence ID" value="MBM9468902.1"/>
    <property type="molecule type" value="Genomic_DNA"/>
</dbReference>
<dbReference type="SUPFAM" id="SSF81338">
    <property type="entry name" value="Aquaporin-like"/>
    <property type="match status" value="1"/>
</dbReference>
<organism evidence="6 7">
    <name type="scientific">Nakamurella leprariae</name>
    <dbReference type="NCBI Taxonomy" id="2803911"/>
    <lineage>
        <taxon>Bacteria</taxon>
        <taxon>Bacillati</taxon>
        <taxon>Actinomycetota</taxon>
        <taxon>Actinomycetes</taxon>
        <taxon>Nakamurellales</taxon>
        <taxon>Nakamurellaceae</taxon>
        <taxon>Nakamurella</taxon>
    </lineage>
</organism>
<evidence type="ECO:0000256" key="4">
    <source>
        <dbReference type="ARBA" id="ARBA00023136"/>
    </source>
</evidence>
<comment type="subcellular location">
    <subcellularLocation>
        <location evidence="1">Membrane</location>
        <topology evidence="1">Multi-pass membrane protein</topology>
    </subcellularLocation>
</comment>
<evidence type="ECO:0000256" key="3">
    <source>
        <dbReference type="ARBA" id="ARBA00022989"/>
    </source>
</evidence>
<dbReference type="AlphaFoldDB" id="A0A938YDV8"/>
<name>A0A938YDV8_9ACTN</name>
<evidence type="ECO:0000256" key="5">
    <source>
        <dbReference type="SAM" id="Phobius"/>
    </source>
</evidence>
<proteinExistence type="predicted"/>
<dbReference type="Proteomes" id="UP000663792">
    <property type="component" value="Unassembled WGS sequence"/>
</dbReference>
<dbReference type="InterPro" id="IPR023271">
    <property type="entry name" value="Aquaporin-like"/>
</dbReference>
<feature type="transmembrane region" description="Helical" evidence="5">
    <location>
        <begin position="49"/>
        <end position="71"/>
    </location>
</feature>
<evidence type="ECO:0000313" key="6">
    <source>
        <dbReference type="EMBL" id="MBM9468902.1"/>
    </source>
</evidence>
<evidence type="ECO:0000256" key="2">
    <source>
        <dbReference type="ARBA" id="ARBA00022692"/>
    </source>
</evidence>
<feature type="transmembrane region" description="Helical" evidence="5">
    <location>
        <begin position="7"/>
        <end position="29"/>
    </location>
</feature>
<protein>
    <submittedName>
        <fullName evidence="6">Aquaporin</fullName>
    </submittedName>
</protein>
<sequence>MTSRGGCPGYVVAQLAGATLTALFLQAVIDVSASNGANHPAADVSDWTAFLMEAVLTFGLVSVILGTAAGAQNVGVAGALGVGSSIAAAGRDGSDGAARPAGPGSN</sequence>
<dbReference type="Pfam" id="PF00230">
    <property type="entry name" value="MIP"/>
    <property type="match status" value="1"/>
</dbReference>
<dbReference type="GO" id="GO:0016020">
    <property type="term" value="C:membrane"/>
    <property type="evidence" value="ECO:0007669"/>
    <property type="project" value="UniProtKB-SubCell"/>
</dbReference>
<dbReference type="RefSeq" id="WP_205261860.1">
    <property type="nucleotide sequence ID" value="NZ_JAERWK010000021.1"/>
</dbReference>
<dbReference type="InterPro" id="IPR000425">
    <property type="entry name" value="MIP"/>
</dbReference>
<accession>A0A938YDV8</accession>
<evidence type="ECO:0000256" key="1">
    <source>
        <dbReference type="ARBA" id="ARBA00004141"/>
    </source>
</evidence>
<reference evidence="6" key="1">
    <citation type="submission" date="2021-01" db="EMBL/GenBank/DDBJ databases">
        <title>YIM 132084 draft genome.</title>
        <authorList>
            <person name="An D."/>
        </authorList>
    </citation>
    <scope>NUCLEOTIDE SEQUENCE</scope>
    <source>
        <strain evidence="6">YIM 132084</strain>
    </source>
</reference>